<evidence type="ECO:0000313" key="1">
    <source>
        <dbReference type="EMBL" id="KAK7503754.1"/>
    </source>
</evidence>
<organism evidence="1 2">
    <name type="scientific">Batillaria attramentaria</name>
    <dbReference type="NCBI Taxonomy" id="370345"/>
    <lineage>
        <taxon>Eukaryota</taxon>
        <taxon>Metazoa</taxon>
        <taxon>Spiralia</taxon>
        <taxon>Lophotrochozoa</taxon>
        <taxon>Mollusca</taxon>
        <taxon>Gastropoda</taxon>
        <taxon>Caenogastropoda</taxon>
        <taxon>Sorbeoconcha</taxon>
        <taxon>Cerithioidea</taxon>
        <taxon>Batillariidae</taxon>
        <taxon>Batillaria</taxon>
    </lineage>
</organism>
<reference evidence="1 2" key="1">
    <citation type="journal article" date="2023" name="Sci. Data">
        <title>Genome assembly of the Korean intertidal mud-creeper Batillaria attramentaria.</title>
        <authorList>
            <person name="Patra A.K."/>
            <person name="Ho P.T."/>
            <person name="Jun S."/>
            <person name="Lee S.J."/>
            <person name="Kim Y."/>
            <person name="Won Y.J."/>
        </authorList>
    </citation>
    <scope>NUCLEOTIDE SEQUENCE [LARGE SCALE GENOMIC DNA]</scope>
    <source>
        <strain evidence="1">Wonlab-2016</strain>
    </source>
</reference>
<dbReference type="Proteomes" id="UP001519460">
    <property type="component" value="Unassembled WGS sequence"/>
</dbReference>
<accession>A0ABD0LXI3</accession>
<proteinExistence type="predicted"/>
<dbReference type="EMBL" id="JACVVK020000018">
    <property type="protein sequence ID" value="KAK7503754.1"/>
    <property type="molecule type" value="Genomic_DNA"/>
</dbReference>
<gene>
    <name evidence="1" type="ORF">BaRGS_00004877</name>
</gene>
<dbReference type="AlphaFoldDB" id="A0ABD0LXI3"/>
<protein>
    <submittedName>
        <fullName evidence="1">Uncharacterized protein</fullName>
    </submittedName>
</protein>
<sequence length="168" mass="18827">MAPMPKDDGFQLSKQDRSYRTLLTISVTVDKAACLVVQKTREFLEAWNDSPHNDCEGQQRGNLLTCEAHSFNTAVPKEHIRHHNRFRTSVFLKSNAAHYSPVVAPSISVFACCVCASLLASLKPIWPQTRAKRGPMKVSAPLFARATRLTTERTEREEGGTKRRVAEC</sequence>
<comment type="caution">
    <text evidence="1">The sequence shown here is derived from an EMBL/GenBank/DDBJ whole genome shotgun (WGS) entry which is preliminary data.</text>
</comment>
<keyword evidence="2" id="KW-1185">Reference proteome</keyword>
<name>A0ABD0LXI3_9CAEN</name>
<evidence type="ECO:0000313" key="2">
    <source>
        <dbReference type="Proteomes" id="UP001519460"/>
    </source>
</evidence>